<feature type="region of interest" description="Disordered" evidence="4">
    <location>
        <begin position="135"/>
        <end position="199"/>
    </location>
</feature>
<comment type="caution">
    <text evidence="6">The sequence shown here is derived from an EMBL/GenBank/DDBJ whole genome shotgun (WGS) entry which is preliminary data.</text>
</comment>
<name>A0ABX2G4J9_9BURK</name>
<feature type="domain" description="Core-binding (CB)" evidence="5">
    <location>
        <begin position="19"/>
        <end position="99"/>
    </location>
</feature>
<keyword evidence="2 3" id="KW-0238">DNA-binding</keyword>
<sequence length="199" mass="23033">MNHPPRRSTSADRPPLQSKRLLDQLRERIRYLHYSLKTEEAYLSWSRAYIRFHGVRHPKDMGAAEVEAFLTHLTNVRRVSVSTHKQALSALLFLYREVIGVDLPWMNEMARSKHRTHWTANTREQALAAGWHRYSHRAGTARSQRREHDHDLHPRPQDRRRHDTQPAGCAAGGLSLNHRPTPSSASPTYRRTFGASAPR</sequence>
<gene>
    <name evidence="6" type="ORF">HNQ01_002949</name>
</gene>
<dbReference type="InterPro" id="IPR044068">
    <property type="entry name" value="CB"/>
</dbReference>
<dbReference type="EMBL" id="JABSNM010000013">
    <property type="protein sequence ID" value="NRT57199.1"/>
    <property type="molecule type" value="Genomic_DNA"/>
</dbReference>
<protein>
    <recommendedName>
        <fullName evidence="5">Core-binding (CB) domain-containing protein</fullName>
    </recommendedName>
</protein>
<dbReference type="RefSeq" id="WP_286180832.1">
    <property type="nucleotide sequence ID" value="NZ_JABSNM010000013.1"/>
</dbReference>
<organism evidence="6 7">
    <name type="scientific">Sphaerotilus uruguayifluvii</name>
    <dbReference type="NCBI Taxonomy" id="2735897"/>
    <lineage>
        <taxon>Bacteria</taxon>
        <taxon>Pseudomonadati</taxon>
        <taxon>Pseudomonadota</taxon>
        <taxon>Betaproteobacteria</taxon>
        <taxon>Burkholderiales</taxon>
        <taxon>Sphaerotilaceae</taxon>
        <taxon>Sphaerotilus</taxon>
    </lineage>
</organism>
<evidence type="ECO:0000313" key="6">
    <source>
        <dbReference type="EMBL" id="NRT57199.1"/>
    </source>
</evidence>
<evidence type="ECO:0000256" key="1">
    <source>
        <dbReference type="ARBA" id="ARBA00022908"/>
    </source>
</evidence>
<keyword evidence="7" id="KW-1185">Reference proteome</keyword>
<evidence type="ECO:0000256" key="2">
    <source>
        <dbReference type="ARBA" id="ARBA00023125"/>
    </source>
</evidence>
<feature type="compositionally biased region" description="Polar residues" evidence="4">
    <location>
        <begin position="178"/>
        <end position="189"/>
    </location>
</feature>
<accession>A0ABX2G4J9</accession>
<dbReference type="Gene3D" id="1.10.150.130">
    <property type="match status" value="1"/>
</dbReference>
<dbReference type="InterPro" id="IPR004107">
    <property type="entry name" value="Integrase_SAM-like_N"/>
</dbReference>
<dbReference type="PROSITE" id="PS51900">
    <property type="entry name" value="CB"/>
    <property type="match status" value="1"/>
</dbReference>
<evidence type="ECO:0000313" key="7">
    <source>
        <dbReference type="Proteomes" id="UP001516061"/>
    </source>
</evidence>
<feature type="compositionally biased region" description="Basic and acidic residues" evidence="4">
    <location>
        <begin position="144"/>
        <end position="164"/>
    </location>
</feature>
<evidence type="ECO:0000256" key="3">
    <source>
        <dbReference type="PROSITE-ProRule" id="PRU01248"/>
    </source>
</evidence>
<dbReference type="Pfam" id="PF13495">
    <property type="entry name" value="Phage_int_SAM_4"/>
    <property type="match status" value="1"/>
</dbReference>
<evidence type="ECO:0000259" key="5">
    <source>
        <dbReference type="PROSITE" id="PS51900"/>
    </source>
</evidence>
<reference evidence="6 7" key="1">
    <citation type="submission" date="2020-05" db="EMBL/GenBank/DDBJ databases">
        <title>Genomic Encyclopedia of Type Strains, Phase IV (KMG-V): Genome sequencing to study the core and pangenomes of soil and plant-associated prokaryotes.</title>
        <authorList>
            <person name="Whitman W."/>
        </authorList>
    </citation>
    <scope>NUCLEOTIDE SEQUENCE [LARGE SCALE GENOMIC DNA]</scope>
    <source>
        <strain evidence="6 7">C29</strain>
    </source>
</reference>
<proteinExistence type="predicted"/>
<dbReference type="Proteomes" id="UP001516061">
    <property type="component" value="Unassembled WGS sequence"/>
</dbReference>
<keyword evidence="1" id="KW-0229">DNA integration</keyword>
<dbReference type="InterPro" id="IPR010998">
    <property type="entry name" value="Integrase_recombinase_N"/>
</dbReference>
<evidence type="ECO:0000256" key="4">
    <source>
        <dbReference type="SAM" id="MobiDB-lite"/>
    </source>
</evidence>